<organism evidence="1 2">
    <name type="scientific">Phytophthora aleatoria</name>
    <dbReference type="NCBI Taxonomy" id="2496075"/>
    <lineage>
        <taxon>Eukaryota</taxon>
        <taxon>Sar</taxon>
        <taxon>Stramenopiles</taxon>
        <taxon>Oomycota</taxon>
        <taxon>Peronosporomycetes</taxon>
        <taxon>Peronosporales</taxon>
        <taxon>Peronosporaceae</taxon>
        <taxon>Phytophthora</taxon>
    </lineage>
</organism>
<accession>A0A8J5MDT6</accession>
<dbReference type="AlphaFoldDB" id="A0A8J5MDT6"/>
<sequence>MYAFNVRSEKTVFPPFLWSGYISGVLARPGGFQRRYRMSYDEFSQLCGLQEPTLRILHTYPSVHAVIVLHRTLRWLAGGSYDDISAVAMMSVPTFFGYVNSGKTALLACEELAIRFQTARDEMKAQCEAFATKSLEGVLRGCIRDVDGWLCKIKTPTKREAGHVTSFFWALRLLRYKCTSLI</sequence>
<evidence type="ECO:0000313" key="1">
    <source>
        <dbReference type="EMBL" id="KAG6949202.1"/>
    </source>
</evidence>
<gene>
    <name evidence="1" type="ORF">JG688_00014727</name>
</gene>
<keyword evidence="2" id="KW-1185">Reference proteome</keyword>
<name>A0A8J5MDT6_9STRA</name>
<dbReference type="EMBL" id="JAENGY010001455">
    <property type="protein sequence ID" value="KAG6949202.1"/>
    <property type="molecule type" value="Genomic_DNA"/>
</dbReference>
<reference evidence="1" key="1">
    <citation type="submission" date="2021-01" db="EMBL/GenBank/DDBJ databases">
        <title>Phytophthora aleatoria, a newly-described species from Pinus radiata is distinct from Phytophthora cactorum isolates based on comparative genomics.</title>
        <authorList>
            <person name="Mcdougal R."/>
            <person name="Panda P."/>
            <person name="Williams N."/>
            <person name="Studholme D.J."/>
        </authorList>
    </citation>
    <scope>NUCLEOTIDE SEQUENCE</scope>
    <source>
        <strain evidence="1">NZFS 4037</strain>
    </source>
</reference>
<comment type="caution">
    <text evidence="1">The sequence shown here is derived from an EMBL/GenBank/DDBJ whole genome shotgun (WGS) entry which is preliminary data.</text>
</comment>
<evidence type="ECO:0000313" key="2">
    <source>
        <dbReference type="Proteomes" id="UP000709295"/>
    </source>
</evidence>
<protein>
    <submittedName>
        <fullName evidence="1">Uncharacterized protein</fullName>
    </submittedName>
</protein>
<proteinExistence type="predicted"/>
<dbReference type="Proteomes" id="UP000709295">
    <property type="component" value="Unassembled WGS sequence"/>
</dbReference>